<evidence type="ECO:0000313" key="2">
    <source>
        <dbReference type="Proteomes" id="UP001207742"/>
    </source>
</evidence>
<evidence type="ECO:0000313" key="1">
    <source>
        <dbReference type="EMBL" id="MCW3486570.1"/>
    </source>
</evidence>
<keyword evidence="2" id="KW-1185">Reference proteome</keyword>
<name>A0ABT3IRH2_9BACT</name>
<reference evidence="1 2" key="1">
    <citation type="submission" date="2022-10" db="EMBL/GenBank/DDBJ databases">
        <title>Chitinophaga nivalis PC15 sp. nov., isolated from Pyeongchang county, South Korea.</title>
        <authorList>
            <person name="Trinh H.N."/>
        </authorList>
    </citation>
    <scope>NUCLEOTIDE SEQUENCE [LARGE SCALE GENOMIC DNA]</scope>
    <source>
        <strain evidence="1 2">PC14</strain>
    </source>
</reference>
<comment type="caution">
    <text evidence="1">The sequence shown here is derived from an EMBL/GenBank/DDBJ whole genome shotgun (WGS) entry which is preliminary data.</text>
</comment>
<organism evidence="1 2">
    <name type="scientific">Chitinophaga nivalis</name>
    <dbReference type="NCBI Taxonomy" id="2991709"/>
    <lineage>
        <taxon>Bacteria</taxon>
        <taxon>Pseudomonadati</taxon>
        <taxon>Bacteroidota</taxon>
        <taxon>Chitinophagia</taxon>
        <taxon>Chitinophagales</taxon>
        <taxon>Chitinophagaceae</taxon>
        <taxon>Chitinophaga</taxon>
    </lineage>
</organism>
<dbReference type="EMBL" id="JAPDNS010000002">
    <property type="protein sequence ID" value="MCW3486570.1"/>
    <property type="molecule type" value="Genomic_DNA"/>
</dbReference>
<protein>
    <submittedName>
        <fullName evidence="1">Uncharacterized protein</fullName>
    </submittedName>
</protein>
<dbReference type="RefSeq" id="WP_264733385.1">
    <property type="nucleotide sequence ID" value="NZ_JAPDNR010000001.1"/>
</dbReference>
<sequence length="132" mass="15399">MISLHELQSGDTVITRYGDVEKKGKILQVDREDKKVLVLTDENEFWYDLDNLYPIYLTGDTLLQLQFHVDAAHSSNADKLYVRGPFSVRLYPEGHKPAISLHYRDETRDLNTPITLNELQNHYHAMTNFHLE</sequence>
<accession>A0ABT3IRH2</accession>
<dbReference type="Proteomes" id="UP001207742">
    <property type="component" value="Unassembled WGS sequence"/>
</dbReference>
<gene>
    <name evidence="1" type="ORF">OL497_21895</name>
</gene>
<proteinExistence type="predicted"/>